<gene>
    <name evidence="6" type="ORF">Cgig2_004115</name>
</gene>
<dbReference type="NCBIfam" id="TIGR01614">
    <property type="entry name" value="PME_inhib"/>
    <property type="match status" value="2"/>
</dbReference>
<feature type="domain" description="Pectinesterase inhibitor" evidence="5">
    <location>
        <begin position="198"/>
        <end position="342"/>
    </location>
</feature>
<protein>
    <recommendedName>
        <fullName evidence="5">Pectinesterase inhibitor domain-containing protein</fullName>
    </recommendedName>
</protein>
<comment type="similarity">
    <text evidence="3">Belongs to the PMEI family.</text>
</comment>
<dbReference type="OrthoDB" id="764172at2759"/>
<evidence type="ECO:0000256" key="4">
    <source>
        <dbReference type="SAM" id="SignalP"/>
    </source>
</evidence>
<dbReference type="AlphaFoldDB" id="A0A9Q1KSJ0"/>
<feature type="chain" id="PRO_5040380632" description="Pectinesterase inhibitor domain-containing protein" evidence="4">
    <location>
        <begin position="28"/>
        <end position="347"/>
    </location>
</feature>
<comment type="caution">
    <text evidence="6">The sequence shown here is derived from an EMBL/GenBank/DDBJ whole genome shotgun (WGS) entry which is preliminary data.</text>
</comment>
<keyword evidence="2" id="KW-1015">Disulfide bond</keyword>
<evidence type="ECO:0000256" key="2">
    <source>
        <dbReference type="ARBA" id="ARBA00023157"/>
    </source>
</evidence>
<dbReference type="PANTHER" id="PTHR36710">
    <property type="entry name" value="PECTINESTERASE INHIBITOR-LIKE"/>
    <property type="match status" value="1"/>
</dbReference>
<dbReference type="InterPro" id="IPR052421">
    <property type="entry name" value="PCW_Enzyme_Inhibitor"/>
</dbReference>
<keyword evidence="1 4" id="KW-0732">Signal</keyword>
<reference evidence="6" key="1">
    <citation type="submission" date="2022-04" db="EMBL/GenBank/DDBJ databases">
        <title>Carnegiea gigantea Genome sequencing and assembly v2.</title>
        <authorList>
            <person name="Copetti D."/>
            <person name="Sanderson M.J."/>
            <person name="Burquez A."/>
            <person name="Wojciechowski M.F."/>
        </authorList>
    </citation>
    <scope>NUCLEOTIDE SEQUENCE</scope>
    <source>
        <strain evidence="6">SGP5-SGP5p</strain>
        <tissue evidence="6">Aerial part</tissue>
    </source>
</reference>
<dbReference type="Proteomes" id="UP001153076">
    <property type="component" value="Unassembled WGS sequence"/>
</dbReference>
<dbReference type="Gene3D" id="1.20.140.40">
    <property type="entry name" value="Invertase/pectin methylesterase inhibitor family protein"/>
    <property type="match status" value="2"/>
</dbReference>
<dbReference type="SUPFAM" id="SSF101148">
    <property type="entry name" value="Plant invertase/pectin methylesterase inhibitor"/>
    <property type="match status" value="2"/>
</dbReference>
<dbReference type="EMBL" id="JAKOGI010000025">
    <property type="protein sequence ID" value="KAJ8449060.1"/>
    <property type="molecule type" value="Genomic_DNA"/>
</dbReference>
<organism evidence="6 7">
    <name type="scientific">Carnegiea gigantea</name>
    <dbReference type="NCBI Taxonomy" id="171969"/>
    <lineage>
        <taxon>Eukaryota</taxon>
        <taxon>Viridiplantae</taxon>
        <taxon>Streptophyta</taxon>
        <taxon>Embryophyta</taxon>
        <taxon>Tracheophyta</taxon>
        <taxon>Spermatophyta</taxon>
        <taxon>Magnoliopsida</taxon>
        <taxon>eudicotyledons</taxon>
        <taxon>Gunneridae</taxon>
        <taxon>Pentapetalae</taxon>
        <taxon>Caryophyllales</taxon>
        <taxon>Cactineae</taxon>
        <taxon>Cactaceae</taxon>
        <taxon>Cactoideae</taxon>
        <taxon>Echinocereeae</taxon>
        <taxon>Carnegiea</taxon>
    </lineage>
</organism>
<dbReference type="GO" id="GO:0004857">
    <property type="term" value="F:enzyme inhibitor activity"/>
    <property type="evidence" value="ECO:0007669"/>
    <property type="project" value="InterPro"/>
</dbReference>
<feature type="domain" description="Pectinesterase inhibitor" evidence="5">
    <location>
        <begin position="27"/>
        <end position="175"/>
    </location>
</feature>
<dbReference type="InterPro" id="IPR035513">
    <property type="entry name" value="Invertase/methylesterase_inhib"/>
</dbReference>
<dbReference type="SMART" id="SM00856">
    <property type="entry name" value="PMEI"/>
    <property type="match status" value="2"/>
</dbReference>
<evidence type="ECO:0000313" key="7">
    <source>
        <dbReference type="Proteomes" id="UP001153076"/>
    </source>
</evidence>
<evidence type="ECO:0000256" key="3">
    <source>
        <dbReference type="ARBA" id="ARBA00038471"/>
    </source>
</evidence>
<proteinExistence type="inferred from homology"/>
<evidence type="ECO:0000313" key="6">
    <source>
        <dbReference type="EMBL" id="KAJ8449060.1"/>
    </source>
</evidence>
<dbReference type="InterPro" id="IPR006501">
    <property type="entry name" value="Pectinesterase_inhib_dom"/>
</dbReference>
<feature type="signal peptide" evidence="4">
    <location>
        <begin position="1"/>
        <end position="27"/>
    </location>
</feature>
<evidence type="ECO:0000256" key="1">
    <source>
        <dbReference type="ARBA" id="ARBA00022729"/>
    </source>
</evidence>
<dbReference type="PANTHER" id="PTHR36710:SF12">
    <property type="entry name" value="CELL WALL _ VACUOLAR INHIBITOR OF FRUCTOSIDASE 2-LIKE"/>
    <property type="match status" value="1"/>
</dbReference>
<keyword evidence="7" id="KW-1185">Reference proteome</keyword>
<evidence type="ECO:0000259" key="5">
    <source>
        <dbReference type="SMART" id="SM00856"/>
    </source>
</evidence>
<sequence length="347" mass="37243">MDVKTAFILSTSLSIVLLQILMITTKADEALIKKLCDATPAPEVCQSCLESDPSSKSADETGLAEKSLICVANDLNLLSQNTLSYQQNTTDRNMKFALGVCLDWRFEFANDYVKIVSPMIMDRNLEMARGMTEVQIMGRVTSCASFVQSKGLQVPAVVSKGIADVARDCQILMGILDSINTSLSIIFSLQFSIITTKADEALINRLCNATPSPDACKTCLHTYPSSDEVGIALSTMSCGATDIAELYRTTIGAQQSVTEPAMKGALGVCLDRITDAQNKIRGVADTVKSKDFKAAQGMIKSQILAPIFSCTDAIKSKGLQVPDAVNSGISTVARDWNVVLSILGSIQ</sequence>
<name>A0A9Q1KSJ0_9CARY</name>
<accession>A0A9Q1KSJ0</accession>
<dbReference type="Pfam" id="PF04043">
    <property type="entry name" value="PMEI"/>
    <property type="match status" value="1"/>
</dbReference>